<proteinExistence type="predicted"/>
<dbReference type="AlphaFoldDB" id="A0A1R3U334"/>
<keyword evidence="1" id="KW-1133">Transmembrane helix</keyword>
<organism evidence="2 3">
    <name type="scientific">Agrobacterium rosae</name>
    <dbReference type="NCBI Taxonomy" id="1972867"/>
    <lineage>
        <taxon>Bacteria</taxon>
        <taxon>Pseudomonadati</taxon>
        <taxon>Pseudomonadota</taxon>
        <taxon>Alphaproteobacteria</taxon>
        <taxon>Hyphomicrobiales</taxon>
        <taxon>Rhizobiaceae</taxon>
        <taxon>Rhizobium/Agrobacterium group</taxon>
        <taxon>Agrobacterium</taxon>
    </lineage>
</organism>
<evidence type="ECO:0000313" key="3">
    <source>
        <dbReference type="Proteomes" id="UP000187891"/>
    </source>
</evidence>
<evidence type="ECO:0000313" key="2">
    <source>
        <dbReference type="EMBL" id="SCX35791.1"/>
    </source>
</evidence>
<feature type="transmembrane region" description="Helical" evidence="1">
    <location>
        <begin position="19"/>
        <end position="42"/>
    </location>
</feature>
<sequence>MTGGEFALFLRRVVRLAEWLLLCVVRIGWSVISFLFWGLIILSLPFARLFILLPLTFAMMGGAGAAIFFAWHGEWADVTSAVVVAIIAALLFGGYSHCAEKIDPSFGRMPPSPRWHDDEWYP</sequence>
<dbReference type="Proteomes" id="UP000187891">
    <property type="component" value="Unassembled WGS sequence"/>
</dbReference>
<keyword evidence="1" id="KW-0812">Transmembrane</keyword>
<protein>
    <submittedName>
        <fullName evidence="2">Uncharacterized protein</fullName>
    </submittedName>
</protein>
<name>A0A1R3U334_9HYPH</name>
<feature type="transmembrane region" description="Helical" evidence="1">
    <location>
        <begin position="49"/>
        <end position="72"/>
    </location>
</feature>
<gene>
    <name evidence="2" type="ORF">DSM25559_5154</name>
</gene>
<keyword evidence="1" id="KW-0472">Membrane</keyword>
<dbReference type="STRING" id="1907666.DSM25559_5154"/>
<feature type="transmembrane region" description="Helical" evidence="1">
    <location>
        <begin position="78"/>
        <end position="99"/>
    </location>
</feature>
<accession>A0A1R3U334</accession>
<reference evidence="3" key="1">
    <citation type="submission" date="2016-10" db="EMBL/GenBank/DDBJ databases">
        <authorList>
            <person name="Wibberg D."/>
        </authorList>
    </citation>
    <scope>NUCLEOTIDE SEQUENCE [LARGE SCALE GENOMIC DNA]</scope>
</reference>
<dbReference type="RefSeq" id="WP_077123034.1">
    <property type="nucleotide sequence ID" value="NZ_FMUE01000024.1"/>
</dbReference>
<evidence type="ECO:0000256" key="1">
    <source>
        <dbReference type="SAM" id="Phobius"/>
    </source>
</evidence>
<dbReference type="EMBL" id="FMUE01000024">
    <property type="protein sequence ID" value="SCX35791.1"/>
    <property type="molecule type" value="Genomic_DNA"/>
</dbReference>